<evidence type="ECO:0000313" key="5">
    <source>
        <dbReference type="EMBL" id="WEK55027.1"/>
    </source>
</evidence>
<feature type="signal peptide" evidence="3">
    <location>
        <begin position="1"/>
        <end position="31"/>
    </location>
</feature>
<dbReference type="SUPFAM" id="SSF52058">
    <property type="entry name" value="L domain-like"/>
    <property type="match status" value="2"/>
</dbReference>
<sequence length="821" mass="88381">MGMKRMKKLGLCTIVATLILLNGHFTPKGYAADDSNEIVVFPDANLKQALISIGVDTNGDGEITRGEMAARSDPHGMANGLSSLALGNKNISNLTGLEYAVNIASLALSGNNITDLTPISNLSKLTSVDVGNNPIRDLSPLAKLNTIRFMVADNDKNLDLSTIMSMTNLEYLYLDQSNISDISPLANLKKLKVLHMFNNQISDISPLSSLSDLREVAIRSNQIKNVNAFANKPYLDTLWLSDNMINDVSGLKNVPNLKSLELDYNQISDISSFSSLVNLKDTLLDYNQITDISPLANIKNIEKLGIYDNRISNINALAGLTKITHLYIGKNQIQDISPLANLNAMKELLIASNPIKDISSLKNMSNLLILGASDAQISDISVLAGLTKLQQLGLDKNTISNITPLKGLVNLNLLSINDNPFSDASPILALTNLTRLYLENDKKATISPVVSGVKSGEFYNTDRVITFNRGTAQLNNKAFASGTTVSQEGFYQLFVQDFAGINTTINFAIDKTPPIVTGVTNGATYDKDVTISFNEGKATLNNKPIGNGAKVDADGDYTLVVIDEANNRTTIQFKYNGGGPVVRGVSSGGYYNTDKVITFDQGTATLDGKPFISGGKVTEDGVHTLVVTGKAGKITKIVFTINKGKGGETSGEGQQTNVGQGADISKLRGVSNWAKPDLQYASTIGLIKPVESSVFTSNVTREQFSEIAVKLYEAISGNKVKAPATNPFKDTSNTEILKAYQLGIVKGTSAQQFSPQAFITREQLATMLMRVMEQAGQKIPNGSPKKFADRSTFSAYAVEAIDFMSSIEVIKGITSTTFGPK</sequence>
<dbReference type="PANTHER" id="PTHR46652">
    <property type="entry name" value="LEUCINE-RICH REPEAT AND IQ DOMAIN-CONTAINING PROTEIN 1-RELATED"/>
    <property type="match status" value="1"/>
</dbReference>
<dbReference type="InterPro" id="IPR032675">
    <property type="entry name" value="LRR_dom_sf"/>
</dbReference>
<keyword evidence="1" id="KW-0433">Leucine-rich repeat</keyword>
<keyword evidence="3" id="KW-0732">Signal</keyword>
<dbReference type="PROSITE" id="PS51272">
    <property type="entry name" value="SLH"/>
    <property type="match status" value="1"/>
</dbReference>
<dbReference type="PROSITE" id="PS00018">
    <property type="entry name" value="EF_HAND_1"/>
    <property type="match status" value="1"/>
</dbReference>
<dbReference type="InterPro" id="IPR025875">
    <property type="entry name" value="Leu-rich_rpt_4"/>
</dbReference>
<evidence type="ECO:0000313" key="6">
    <source>
        <dbReference type="Proteomes" id="UP001178662"/>
    </source>
</evidence>
<dbReference type="EMBL" id="CP119317">
    <property type="protein sequence ID" value="WEK55027.1"/>
    <property type="molecule type" value="Genomic_DNA"/>
</dbReference>
<dbReference type="PROSITE" id="PS51450">
    <property type="entry name" value="LRR"/>
    <property type="match status" value="10"/>
</dbReference>
<evidence type="ECO:0000256" key="1">
    <source>
        <dbReference type="ARBA" id="ARBA00022614"/>
    </source>
</evidence>
<dbReference type="InterPro" id="IPR003591">
    <property type="entry name" value="Leu-rich_rpt_typical-subtyp"/>
</dbReference>
<keyword evidence="6" id="KW-1185">Reference proteome</keyword>
<dbReference type="Pfam" id="PF00395">
    <property type="entry name" value="SLH"/>
    <property type="match status" value="1"/>
</dbReference>
<dbReference type="SMART" id="SM00369">
    <property type="entry name" value="LRR_TYP"/>
    <property type="match status" value="7"/>
</dbReference>
<protein>
    <submittedName>
        <fullName evidence="5">Leucine-rich repeat domain-containing protein</fullName>
    </submittedName>
</protein>
<dbReference type="PANTHER" id="PTHR46652:SF3">
    <property type="entry name" value="LEUCINE-RICH REPEAT-CONTAINING PROTEIN 9"/>
    <property type="match status" value="1"/>
</dbReference>
<dbReference type="Proteomes" id="UP001178662">
    <property type="component" value="Chromosome"/>
</dbReference>
<feature type="chain" id="PRO_5041719579" evidence="3">
    <location>
        <begin position="32"/>
        <end position="821"/>
    </location>
</feature>
<dbReference type="InterPro" id="IPR001611">
    <property type="entry name" value="Leu-rich_rpt"/>
</dbReference>
<reference evidence="5" key="1">
    <citation type="submission" date="2023-03" db="EMBL/GenBank/DDBJ databases">
        <title>Andean soil-derived lignocellulolytic bacterial consortium as a source of novel taxa and putative plastic-active enzymes.</title>
        <authorList>
            <person name="Diaz-Garcia L."/>
            <person name="Chuvochina M."/>
            <person name="Feuerriegel G."/>
            <person name="Bunk B."/>
            <person name="Sproer C."/>
            <person name="Streit W.R."/>
            <person name="Rodriguez L.M."/>
            <person name="Overmann J."/>
            <person name="Jimenez D.J."/>
        </authorList>
    </citation>
    <scope>NUCLEOTIDE SEQUENCE</scope>
    <source>
        <strain evidence="5">MAG 2441</strain>
    </source>
</reference>
<proteinExistence type="predicted"/>
<dbReference type="Pfam" id="PF12799">
    <property type="entry name" value="LRR_4"/>
    <property type="match status" value="4"/>
</dbReference>
<dbReference type="InterPro" id="IPR001119">
    <property type="entry name" value="SLH_dom"/>
</dbReference>
<gene>
    <name evidence="5" type="ORF">P0Y55_02800</name>
</gene>
<dbReference type="SMART" id="SM00365">
    <property type="entry name" value="LRR_SD22"/>
    <property type="match status" value="10"/>
</dbReference>
<dbReference type="AlphaFoldDB" id="A0AA95JDI8"/>
<dbReference type="Gene3D" id="3.80.10.10">
    <property type="entry name" value="Ribonuclease Inhibitor"/>
    <property type="match status" value="2"/>
</dbReference>
<evidence type="ECO:0000256" key="3">
    <source>
        <dbReference type="SAM" id="SignalP"/>
    </source>
</evidence>
<evidence type="ECO:0000259" key="4">
    <source>
        <dbReference type="PROSITE" id="PS51272"/>
    </source>
</evidence>
<dbReference type="InterPro" id="IPR050836">
    <property type="entry name" value="SDS22/Internalin_LRR"/>
</dbReference>
<evidence type="ECO:0000256" key="2">
    <source>
        <dbReference type="ARBA" id="ARBA00022737"/>
    </source>
</evidence>
<feature type="domain" description="SLH" evidence="4">
    <location>
        <begin position="719"/>
        <end position="782"/>
    </location>
</feature>
<name>A0AA95JDI8_9BACL</name>
<keyword evidence="2" id="KW-0677">Repeat</keyword>
<accession>A0AA95JDI8</accession>
<organism evidence="5 6">
    <name type="scientific">Candidatus Cohnella colombiensis</name>
    <dbReference type="NCBI Taxonomy" id="3121368"/>
    <lineage>
        <taxon>Bacteria</taxon>
        <taxon>Bacillati</taxon>
        <taxon>Bacillota</taxon>
        <taxon>Bacilli</taxon>
        <taxon>Bacillales</taxon>
        <taxon>Paenibacillaceae</taxon>
        <taxon>Cohnella</taxon>
    </lineage>
</organism>
<dbReference type="InterPro" id="IPR018247">
    <property type="entry name" value="EF_Hand_1_Ca_BS"/>
</dbReference>